<protein>
    <recommendedName>
        <fullName evidence="3">NmrA-like domain-containing protein</fullName>
    </recommendedName>
</protein>
<dbReference type="PANTHER" id="PTHR47706:SF1">
    <property type="entry name" value="CIPA-LIKE, PUTATIVE (AFU_ORTHOLOGUE AFUA_1G12460)-RELATED"/>
    <property type="match status" value="1"/>
</dbReference>
<reference evidence="4 5" key="1">
    <citation type="submission" date="2024-05" db="EMBL/GenBank/DDBJ databases">
        <title>A draft genome resource for the thread blight pathogen Marasmius tenuissimus strain MS-2.</title>
        <authorList>
            <person name="Yulfo-Soto G.E."/>
            <person name="Baruah I.K."/>
            <person name="Amoako-Attah I."/>
            <person name="Bukari Y."/>
            <person name="Meinhardt L.W."/>
            <person name="Bailey B.A."/>
            <person name="Cohen S.P."/>
        </authorList>
    </citation>
    <scope>NUCLEOTIDE SEQUENCE [LARGE SCALE GENOMIC DNA]</scope>
    <source>
        <strain evidence="4 5">MS-2</strain>
    </source>
</reference>
<dbReference type="Proteomes" id="UP001437256">
    <property type="component" value="Unassembled WGS sequence"/>
</dbReference>
<keyword evidence="2" id="KW-0560">Oxidoreductase</keyword>
<dbReference type="InterPro" id="IPR008030">
    <property type="entry name" value="NmrA-like"/>
</dbReference>
<keyword evidence="5" id="KW-1185">Reference proteome</keyword>
<keyword evidence="1" id="KW-0521">NADP</keyword>
<dbReference type="SUPFAM" id="SSF51735">
    <property type="entry name" value="NAD(P)-binding Rossmann-fold domains"/>
    <property type="match status" value="1"/>
</dbReference>
<sequence>MSSSNKQLVFLVGATGRSGSSIARVLTKQPEKFEVKAIVRPSSVDKPIVQELKSLGVKIVTGDITNDDQETLKAHLKDVDTVIITTIPLPEGQQDNLIRAAKAANIKRLIPSDFASYAPPGSMQFQDMKVRTQKYIIDNKIPHTFIQVGIWPDATFPFSHAANGDPIANYFQKQFHGSGNVKTSWTALERVGEFVARIIADPRTLNKTVHTWDGEFTLDEAYALARKLTGENFDDYPRVTQEEVESKCGKDLLSSAGPEYSRSLWFRGDNSIEKAIAAGALDARVLYPDYKPLSLEEWARGWYKKQGALKN</sequence>
<comment type="caution">
    <text evidence="4">The sequence shown here is derived from an EMBL/GenBank/DDBJ whole genome shotgun (WGS) entry which is preliminary data.</text>
</comment>
<name>A0ABR2Z700_9AGAR</name>
<evidence type="ECO:0000256" key="1">
    <source>
        <dbReference type="ARBA" id="ARBA00022857"/>
    </source>
</evidence>
<dbReference type="PANTHER" id="PTHR47706">
    <property type="entry name" value="NMRA-LIKE FAMILY PROTEIN"/>
    <property type="match status" value="1"/>
</dbReference>
<dbReference type="InterPro" id="IPR036291">
    <property type="entry name" value="NAD(P)-bd_dom_sf"/>
</dbReference>
<evidence type="ECO:0000313" key="4">
    <source>
        <dbReference type="EMBL" id="KAL0057043.1"/>
    </source>
</evidence>
<dbReference type="Gene3D" id="3.90.25.10">
    <property type="entry name" value="UDP-galactose 4-epimerase, domain 1"/>
    <property type="match status" value="1"/>
</dbReference>
<dbReference type="EMBL" id="JBBXMP010000730">
    <property type="protein sequence ID" value="KAL0057043.1"/>
    <property type="molecule type" value="Genomic_DNA"/>
</dbReference>
<dbReference type="InterPro" id="IPR051609">
    <property type="entry name" value="NmrA/Isoflavone_reductase-like"/>
</dbReference>
<organism evidence="4 5">
    <name type="scientific">Marasmius tenuissimus</name>
    <dbReference type="NCBI Taxonomy" id="585030"/>
    <lineage>
        <taxon>Eukaryota</taxon>
        <taxon>Fungi</taxon>
        <taxon>Dikarya</taxon>
        <taxon>Basidiomycota</taxon>
        <taxon>Agaricomycotina</taxon>
        <taxon>Agaricomycetes</taxon>
        <taxon>Agaricomycetidae</taxon>
        <taxon>Agaricales</taxon>
        <taxon>Marasmiineae</taxon>
        <taxon>Marasmiaceae</taxon>
        <taxon>Marasmius</taxon>
    </lineage>
</organism>
<dbReference type="Pfam" id="PF05368">
    <property type="entry name" value="NmrA"/>
    <property type="match status" value="1"/>
</dbReference>
<evidence type="ECO:0000259" key="3">
    <source>
        <dbReference type="Pfam" id="PF05368"/>
    </source>
</evidence>
<accession>A0ABR2Z700</accession>
<gene>
    <name evidence="4" type="ORF">AAF712_016335</name>
</gene>
<evidence type="ECO:0000313" key="5">
    <source>
        <dbReference type="Proteomes" id="UP001437256"/>
    </source>
</evidence>
<proteinExistence type="predicted"/>
<dbReference type="Gene3D" id="3.40.50.720">
    <property type="entry name" value="NAD(P)-binding Rossmann-like Domain"/>
    <property type="match status" value="1"/>
</dbReference>
<feature type="domain" description="NmrA-like" evidence="3">
    <location>
        <begin position="6"/>
        <end position="298"/>
    </location>
</feature>
<evidence type="ECO:0000256" key="2">
    <source>
        <dbReference type="ARBA" id="ARBA00023002"/>
    </source>
</evidence>